<dbReference type="GO" id="GO:1902600">
    <property type="term" value="P:proton transmembrane transport"/>
    <property type="evidence" value="ECO:0007669"/>
    <property type="project" value="InterPro"/>
</dbReference>
<evidence type="ECO:0000256" key="8">
    <source>
        <dbReference type="SAM" id="Phobius"/>
    </source>
</evidence>
<dbReference type="Proteomes" id="UP000016487">
    <property type="component" value="Unassembled WGS sequence"/>
</dbReference>
<feature type="transmembrane region" description="Helical" evidence="8">
    <location>
        <begin position="243"/>
        <end position="262"/>
    </location>
</feature>
<evidence type="ECO:0000256" key="3">
    <source>
        <dbReference type="ARBA" id="ARBA00022449"/>
    </source>
</evidence>
<accession>A0AAD4FU53</accession>
<dbReference type="GO" id="GO:0005886">
    <property type="term" value="C:plasma membrane"/>
    <property type="evidence" value="ECO:0007669"/>
    <property type="project" value="UniProtKB-SubCell"/>
</dbReference>
<feature type="transmembrane region" description="Helical" evidence="8">
    <location>
        <begin position="89"/>
        <end position="111"/>
    </location>
</feature>
<feature type="transmembrane region" description="Helical" evidence="8">
    <location>
        <begin position="363"/>
        <end position="383"/>
    </location>
</feature>
<evidence type="ECO:0000256" key="1">
    <source>
        <dbReference type="ARBA" id="ARBA00004651"/>
    </source>
</evidence>
<feature type="transmembrane region" description="Helical" evidence="8">
    <location>
        <begin position="218"/>
        <end position="237"/>
    </location>
</feature>
<dbReference type="PANTHER" id="PTHR32507">
    <property type="entry name" value="NA(+)/H(+) ANTIPORTER 1"/>
    <property type="match status" value="1"/>
</dbReference>
<dbReference type="Pfam" id="PF00999">
    <property type="entry name" value="Na_H_Exchanger"/>
    <property type="match status" value="1"/>
</dbReference>
<feature type="domain" description="Cation/H+ exchanger transmembrane" evidence="9">
    <location>
        <begin position="14"/>
        <end position="388"/>
    </location>
</feature>
<evidence type="ECO:0000256" key="4">
    <source>
        <dbReference type="ARBA" id="ARBA00022692"/>
    </source>
</evidence>
<proteinExistence type="predicted"/>
<comment type="subcellular location">
    <subcellularLocation>
        <location evidence="1">Cell membrane</location>
        <topology evidence="1">Multi-pass membrane protein</topology>
    </subcellularLocation>
</comment>
<dbReference type="AlphaFoldDB" id="A0AAD4FU53"/>
<organism evidence="10 11">
    <name type="scientific">Pseudoalteromonas citrea</name>
    <dbReference type="NCBI Taxonomy" id="43655"/>
    <lineage>
        <taxon>Bacteria</taxon>
        <taxon>Pseudomonadati</taxon>
        <taxon>Pseudomonadota</taxon>
        <taxon>Gammaproteobacteria</taxon>
        <taxon>Alteromonadales</taxon>
        <taxon>Pseudoalteromonadaceae</taxon>
        <taxon>Pseudoalteromonas</taxon>
    </lineage>
</organism>
<feature type="transmembrane region" description="Helical" evidence="8">
    <location>
        <begin position="58"/>
        <end position="77"/>
    </location>
</feature>
<evidence type="ECO:0000313" key="11">
    <source>
        <dbReference type="Proteomes" id="UP000016487"/>
    </source>
</evidence>
<dbReference type="EMBL" id="AHBZ03000012">
    <property type="protein sequence ID" value="KAF7775526.1"/>
    <property type="molecule type" value="Genomic_DNA"/>
</dbReference>
<dbReference type="GO" id="GO:0015297">
    <property type="term" value="F:antiporter activity"/>
    <property type="evidence" value="ECO:0007669"/>
    <property type="project" value="UniProtKB-KW"/>
</dbReference>
<reference evidence="10" key="1">
    <citation type="journal article" date="2012" name="J. Bacteriol.">
        <title>Genome sequences of type strains of seven species of the marine bacterium Pseudoalteromonas.</title>
        <authorList>
            <person name="Xie B.B."/>
            <person name="Shu Y.L."/>
            <person name="Qin Q.L."/>
            <person name="Rong J.C."/>
            <person name="Zhang X.Y."/>
            <person name="Chen X.L."/>
            <person name="Shi M."/>
            <person name="He H.L."/>
            <person name="Zhou B.C."/>
            <person name="Zhang Y.Z."/>
        </authorList>
    </citation>
    <scope>NUCLEOTIDE SEQUENCE</scope>
    <source>
        <strain evidence="10">DSM 8771</strain>
    </source>
</reference>
<evidence type="ECO:0000256" key="5">
    <source>
        <dbReference type="ARBA" id="ARBA00022989"/>
    </source>
</evidence>
<sequence length="393" mass="43338">MTYYILAGAGFVLFIYSISIRQLAKAEITAPILFVSFGVLLGFFVPKDALLTLSDGHIMLPVVEVVLAIVLFSDAAKTRLCVLYDSYQLPLRLLLIGLPVTILCGAVFAYWLLPLPWLGATLLAVIISPTDAALCKGFLNEQHVPIRLREAINVESGLNDGLCVPIFLFLLGVFISNQEASLLTLSWLFFRELGIACIVALVVTYLAIVLMKSAKKHHLFATTTSPFLFVGIALLVFSLTQAFHGSGFIAAFLCGLLFDRFYDDPIKDTLLKDSEHIADFATLLIWTLFGLMSFSLLSFGLNIGALIFAILAVVVIRILPVMLCLIRSDTQLYERMTLAWFGPKGLASVVFVLMLMTVTHDEFTLIIEAAVYTILLSIFIHGVSTRPVSLRFK</sequence>
<feature type="transmembrane region" description="Helical" evidence="8">
    <location>
        <begin position="117"/>
        <end position="135"/>
    </location>
</feature>
<evidence type="ECO:0000256" key="7">
    <source>
        <dbReference type="ARBA" id="ARBA00023136"/>
    </source>
</evidence>
<evidence type="ECO:0000256" key="2">
    <source>
        <dbReference type="ARBA" id="ARBA00022448"/>
    </source>
</evidence>
<keyword evidence="4 8" id="KW-0812">Transmembrane</keyword>
<feature type="transmembrane region" description="Helical" evidence="8">
    <location>
        <begin position="156"/>
        <end position="176"/>
    </location>
</feature>
<name>A0AAD4FU53_9GAMM</name>
<feature type="transmembrane region" description="Helical" evidence="8">
    <location>
        <begin position="283"/>
        <end position="301"/>
    </location>
</feature>
<keyword evidence="5 8" id="KW-1133">Transmembrane helix</keyword>
<feature type="transmembrane region" description="Helical" evidence="8">
    <location>
        <begin position="338"/>
        <end position="357"/>
    </location>
</feature>
<feature type="transmembrane region" description="Helical" evidence="8">
    <location>
        <begin position="6"/>
        <end position="23"/>
    </location>
</feature>
<protein>
    <recommendedName>
        <fullName evidence="9">Cation/H+ exchanger transmembrane domain-containing protein</fullName>
    </recommendedName>
</protein>
<keyword evidence="3" id="KW-0050">Antiport</keyword>
<feature type="transmembrane region" description="Helical" evidence="8">
    <location>
        <begin position="188"/>
        <end position="211"/>
    </location>
</feature>
<evidence type="ECO:0000313" key="10">
    <source>
        <dbReference type="EMBL" id="KAF7775526.1"/>
    </source>
</evidence>
<keyword evidence="6" id="KW-0406">Ion transport</keyword>
<dbReference type="PANTHER" id="PTHR32507:SF8">
    <property type="entry name" value="CNH1P"/>
    <property type="match status" value="1"/>
</dbReference>
<dbReference type="Gene3D" id="6.10.140.1330">
    <property type="match status" value="1"/>
</dbReference>
<feature type="transmembrane region" description="Helical" evidence="8">
    <location>
        <begin position="28"/>
        <end position="46"/>
    </location>
</feature>
<gene>
    <name evidence="10" type="ORF">PCIT_a1731</name>
</gene>
<keyword evidence="2" id="KW-0813">Transport</keyword>
<evidence type="ECO:0000259" key="9">
    <source>
        <dbReference type="Pfam" id="PF00999"/>
    </source>
</evidence>
<dbReference type="RefSeq" id="WP_010361396.1">
    <property type="nucleotide sequence ID" value="NZ_AHBZ03000012.1"/>
</dbReference>
<evidence type="ECO:0000256" key="6">
    <source>
        <dbReference type="ARBA" id="ARBA00023065"/>
    </source>
</evidence>
<reference evidence="10" key="2">
    <citation type="submission" date="2015-03" db="EMBL/GenBank/DDBJ databases">
        <title>Genome sequence of Pseudoalteromonas citrea.</title>
        <authorList>
            <person name="Xie B.-B."/>
            <person name="Rong J.-C."/>
            <person name="Qin Q.-L."/>
            <person name="Zhang Y.-Z."/>
        </authorList>
    </citation>
    <scope>NUCLEOTIDE SEQUENCE</scope>
    <source>
        <strain evidence="10">DSM 8771</strain>
    </source>
</reference>
<dbReference type="InterPro" id="IPR006153">
    <property type="entry name" value="Cation/H_exchanger_TM"/>
</dbReference>
<feature type="transmembrane region" description="Helical" evidence="8">
    <location>
        <begin position="307"/>
        <end position="326"/>
    </location>
</feature>
<keyword evidence="7 8" id="KW-0472">Membrane</keyword>
<comment type="caution">
    <text evidence="10">The sequence shown here is derived from an EMBL/GenBank/DDBJ whole genome shotgun (WGS) entry which is preliminary data.</text>
</comment>